<evidence type="ECO:0000256" key="2">
    <source>
        <dbReference type="ARBA" id="ARBA00023235"/>
    </source>
</evidence>
<dbReference type="NCBIfam" id="TIGR00689">
    <property type="entry name" value="rpiB_lacA_lacB"/>
    <property type="match status" value="1"/>
</dbReference>
<name>A0ABT9XI35_9BACL</name>
<evidence type="ECO:0000256" key="1">
    <source>
        <dbReference type="ARBA" id="ARBA00008754"/>
    </source>
</evidence>
<dbReference type="Proteomes" id="UP001232973">
    <property type="component" value="Unassembled WGS sequence"/>
</dbReference>
<dbReference type="NCBIfam" id="TIGR01120">
    <property type="entry name" value="rpiB"/>
    <property type="match status" value="1"/>
</dbReference>
<keyword evidence="2 3" id="KW-0413">Isomerase</keyword>
<dbReference type="PANTHER" id="PTHR43732">
    <property type="entry name" value="RIBOSE 5-PHOSPHATE ISOMERASE-RELATED"/>
    <property type="match status" value="1"/>
</dbReference>
<dbReference type="NCBIfam" id="NF004051">
    <property type="entry name" value="PRK05571.1"/>
    <property type="match status" value="1"/>
</dbReference>
<evidence type="ECO:0000313" key="3">
    <source>
        <dbReference type="EMBL" id="MDQ0189438.1"/>
    </source>
</evidence>
<dbReference type="InterPro" id="IPR004785">
    <property type="entry name" value="RpiB"/>
</dbReference>
<dbReference type="Gene3D" id="3.40.1400.10">
    <property type="entry name" value="Sugar-phosphate isomerase, RpiB/LacA/LacB"/>
    <property type="match status" value="1"/>
</dbReference>
<accession>A0ABT9XI35</accession>
<dbReference type="EMBL" id="JAUSTP010000007">
    <property type="protein sequence ID" value="MDQ0189438.1"/>
    <property type="molecule type" value="Genomic_DNA"/>
</dbReference>
<dbReference type="Pfam" id="PF02502">
    <property type="entry name" value="LacAB_rpiB"/>
    <property type="match status" value="1"/>
</dbReference>
<dbReference type="SUPFAM" id="SSF89623">
    <property type="entry name" value="Ribose/Galactose isomerase RpiB/AlsB"/>
    <property type="match status" value="1"/>
</dbReference>
<dbReference type="PANTHER" id="PTHR43732:SF1">
    <property type="entry name" value="RIBOSE 5-PHOSPHATE ISOMERASE"/>
    <property type="match status" value="1"/>
</dbReference>
<comment type="similarity">
    <text evidence="1">Belongs to the LacAB/RpiB family.</text>
</comment>
<dbReference type="EC" id="5.3.1.6" evidence="3"/>
<organism evidence="3 4">
    <name type="scientific">Alicyclobacillus cycloheptanicus</name>
    <dbReference type="NCBI Taxonomy" id="1457"/>
    <lineage>
        <taxon>Bacteria</taxon>
        <taxon>Bacillati</taxon>
        <taxon>Bacillota</taxon>
        <taxon>Bacilli</taxon>
        <taxon>Bacillales</taxon>
        <taxon>Alicyclobacillaceae</taxon>
        <taxon>Alicyclobacillus</taxon>
    </lineage>
</organism>
<protein>
    <submittedName>
        <fullName evidence="3">Ribose 5-phosphate isomerase B</fullName>
        <ecNumber evidence="3">5.3.1.6</ecNumber>
    </submittedName>
</protein>
<reference evidence="3 4" key="1">
    <citation type="submission" date="2023-07" db="EMBL/GenBank/DDBJ databases">
        <title>Genomic Encyclopedia of Type Strains, Phase IV (KMG-IV): sequencing the most valuable type-strain genomes for metagenomic binning, comparative biology and taxonomic classification.</title>
        <authorList>
            <person name="Goeker M."/>
        </authorList>
    </citation>
    <scope>NUCLEOTIDE SEQUENCE [LARGE SCALE GENOMIC DNA]</scope>
    <source>
        <strain evidence="3 4">DSM 4006</strain>
    </source>
</reference>
<dbReference type="RefSeq" id="WP_274457097.1">
    <property type="nucleotide sequence ID" value="NZ_CP067097.1"/>
</dbReference>
<evidence type="ECO:0000313" key="4">
    <source>
        <dbReference type="Proteomes" id="UP001232973"/>
    </source>
</evidence>
<dbReference type="InterPro" id="IPR003500">
    <property type="entry name" value="RpiB_LacA_LacB"/>
</dbReference>
<dbReference type="PIRSF" id="PIRSF005384">
    <property type="entry name" value="RpiB_LacA_B"/>
    <property type="match status" value="1"/>
</dbReference>
<keyword evidence="4" id="KW-1185">Reference proteome</keyword>
<dbReference type="GO" id="GO:0004751">
    <property type="term" value="F:ribose-5-phosphate isomerase activity"/>
    <property type="evidence" value="ECO:0007669"/>
    <property type="project" value="UniProtKB-EC"/>
</dbReference>
<gene>
    <name evidence="3" type="ORF">J2S03_001270</name>
</gene>
<sequence length="162" mass="17216">MKVAIGSDHAGLRLKNAMVETLKELGVTYDDFGTYDESSVDYPDYGLKVAQAVASGAYDRGVLICGSGLGMCITANKVPGIRAVTAHDVYSAEMSRRHNDANVLTMGERVVGVGVAEQVLKVWLAAEFEGGRHARRVDKMNQLDRKRSPADVAADLAGGAGC</sequence>
<dbReference type="InterPro" id="IPR051812">
    <property type="entry name" value="SPI_LacAB/RpiB"/>
</dbReference>
<comment type="caution">
    <text evidence="3">The sequence shown here is derived from an EMBL/GenBank/DDBJ whole genome shotgun (WGS) entry which is preliminary data.</text>
</comment>
<proteinExistence type="inferred from homology"/>
<dbReference type="InterPro" id="IPR036569">
    <property type="entry name" value="RpiB_LacA_LacB_sf"/>
</dbReference>